<evidence type="ECO:0000259" key="2">
    <source>
        <dbReference type="SMART" id="SM00382"/>
    </source>
</evidence>
<sequence>MEQQAALLKQTIAEACKGLVDRESLVDLIVLAAVAREHLLIIGPPGTGKSAAVRQVSKTLGGRYFEYLLGRFTEPSEIFGPVDLTKLQQGIVETATEGMLPEADIAFLDEVFLGSTAILNTLLGVLNERQFRRGHSLVNCPLRLCVGASNHLPDDESLAAFADRFLIHTFIEPVADSALESLLERGWSGAHQEINKSAGLQLLDDLSSAARDVDLSQVQPALAHCIRLLRKGNIELSDRRIVKSQNLIAAAAVLAGRSTATKADIWPLIFVVPTEQEQQDARDLLREELENTENNALNAAAEQASLGPLVRAQRLTEQAKELLATEASQSEIEALGREIDASFPVRAMPEALQEVRNQLIAKLGEVGA</sequence>
<protein>
    <recommendedName>
        <fullName evidence="2">AAA+ ATPase domain-containing protein</fullName>
    </recommendedName>
</protein>
<evidence type="ECO:0000313" key="3">
    <source>
        <dbReference type="EMBL" id="GAA6167905.1"/>
    </source>
</evidence>
<comment type="caution">
    <text evidence="3">The sequence shown here is derived from an EMBL/GenBank/DDBJ whole genome shotgun (WGS) entry which is preliminary data.</text>
</comment>
<reference evidence="3 4" key="1">
    <citation type="submission" date="2024-04" db="EMBL/GenBank/DDBJ databases">
        <title>Draft genome sequence of Sessilibacter corallicola NBRC 116591.</title>
        <authorList>
            <person name="Miyakawa T."/>
            <person name="Kusuya Y."/>
            <person name="Miura T."/>
        </authorList>
    </citation>
    <scope>NUCLEOTIDE SEQUENCE [LARGE SCALE GENOMIC DNA]</scope>
    <source>
        <strain evidence="3 4">KU-00831-HH</strain>
    </source>
</reference>
<accession>A0ABQ0A8D2</accession>
<dbReference type="Pfam" id="PF20030">
    <property type="entry name" value="bpMoxR"/>
    <property type="match status" value="1"/>
</dbReference>
<gene>
    <name evidence="3" type="ORF">NBRC116591_17160</name>
</gene>
<keyword evidence="4" id="KW-1185">Reference proteome</keyword>
<dbReference type="InterPro" id="IPR045427">
    <property type="entry name" value="MoxR"/>
</dbReference>
<organism evidence="3 4">
    <name type="scientific">Sessilibacter corallicola</name>
    <dbReference type="NCBI Taxonomy" id="2904075"/>
    <lineage>
        <taxon>Bacteria</taxon>
        <taxon>Pseudomonadati</taxon>
        <taxon>Pseudomonadota</taxon>
        <taxon>Gammaproteobacteria</taxon>
        <taxon>Cellvibrionales</taxon>
        <taxon>Cellvibrionaceae</taxon>
        <taxon>Sessilibacter</taxon>
    </lineage>
</organism>
<dbReference type="InterPro" id="IPR050513">
    <property type="entry name" value="RavA_ATPases"/>
</dbReference>
<dbReference type="InterPro" id="IPR003593">
    <property type="entry name" value="AAA+_ATPase"/>
</dbReference>
<dbReference type="InterPro" id="IPR027417">
    <property type="entry name" value="P-loop_NTPase"/>
</dbReference>
<proteinExistence type="predicted"/>
<dbReference type="SUPFAM" id="SSF52540">
    <property type="entry name" value="P-loop containing nucleoside triphosphate hydrolases"/>
    <property type="match status" value="1"/>
</dbReference>
<dbReference type="SMART" id="SM00382">
    <property type="entry name" value="AAA"/>
    <property type="match status" value="1"/>
</dbReference>
<dbReference type="RefSeq" id="WP_353302568.1">
    <property type="nucleotide sequence ID" value="NZ_BAABWN010000005.1"/>
</dbReference>
<dbReference type="Pfam" id="PF17868">
    <property type="entry name" value="AAA_lid_8"/>
    <property type="match status" value="1"/>
</dbReference>
<keyword evidence="1" id="KW-0175">Coiled coil</keyword>
<feature type="domain" description="AAA+ ATPase" evidence="2">
    <location>
        <begin position="35"/>
        <end position="172"/>
    </location>
</feature>
<dbReference type="PANTHER" id="PTHR32204">
    <property type="entry name" value="ATPASE RAVA"/>
    <property type="match status" value="1"/>
</dbReference>
<dbReference type="CDD" id="cd00009">
    <property type="entry name" value="AAA"/>
    <property type="match status" value="1"/>
</dbReference>
<evidence type="ECO:0000313" key="4">
    <source>
        <dbReference type="Proteomes" id="UP001465153"/>
    </source>
</evidence>
<dbReference type="PANTHER" id="PTHR32204:SF0">
    <property type="entry name" value="ATPASE RAVA"/>
    <property type="match status" value="1"/>
</dbReference>
<dbReference type="Proteomes" id="UP001465153">
    <property type="component" value="Unassembled WGS sequence"/>
</dbReference>
<feature type="coiled-coil region" evidence="1">
    <location>
        <begin position="275"/>
        <end position="302"/>
    </location>
</feature>
<name>A0ABQ0A8D2_9GAMM</name>
<dbReference type="Gene3D" id="3.40.50.300">
    <property type="entry name" value="P-loop containing nucleotide triphosphate hydrolases"/>
    <property type="match status" value="1"/>
</dbReference>
<evidence type="ECO:0000256" key="1">
    <source>
        <dbReference type="SAM" id="Coils"/>
    </source>
</evidence>
<dbReference type="EMBL" id="BAABWN010000005">
    <property type="protein sequence ID" value="GAA6167905.1"/>
    <property type="molecule type" value="Genomic_DNA"/>
</dbReference>
<dbReference type="InterPro" id="IPR041538">
    <property type="entry name" value="RavA-like_AAA_lid"/>
</dbReference>